<dbReference type="PRINTS" id="PR00409">
    <property type="entry name" value="PHDIOXRDTASE"/>
</dbReference>
<feature type="domain" description="FAD-binding FR-type" evidence="2">
    <location>
        <begin position="1"/>
        <end position="102"/>
    </location>
</feature>
<dbReference type="CDD" id="cd06185">
    <property type="entry name" value="PDR_like"/>
    <property type="match status" value="1"/>
</dbReference>
<organism evidence="3 4">
    <name type="scientific">Phyllobacterium phragmitis</name>
    <dbReference type="NCBI Taxonomy" id="2670329"/>
    <lineage>
        <taxon>Bacteria</taxon>
        <taxon>Pseudomonadati</taxon>
        <taxon>Pseudomonadota</taxon>
        <taxon>Alphaproteobacteria</taxon>
        <taxon>Hyphomicrobiales</taxon>
        <taxon>Phyllobacteriaceae</taxon>
        <taxon>Phyllobacterium</taxon>
    </lineage>
</organism>
<gene>
    <name evidence="3" type="ORF">C5748_10320</name>
</gene>
<dbReference type="SUPFAM" id="SSF52343">
    <property type="entry name" value="Ferredoxin reductase-like, C-terminal NADP-linked domain"/>
    <property type="match status" value="1"/>
</dbReference>
<dbReference type="InterPro" id="IPR001433">
    <property type="entry name" value="OxRdtase_FAD/NAD-bd"/>
</dbReference>
<accession>A0A2S9ISY8</accession>
<dbReference type="PROSITE" id="PS51384">
    <property type="entry name" value="FAD_FR"/>
    <property type="match status" value="1"/>
</dbReference>
<dbReference type="SUPFAM" id="SSF63380">
    <property type="entry name" value="Riboflavin synthase domain-like"/>
    <property type="match status" value="1"/>
</dbReference>
<dbReference type="Gene3D" id="3.10.20.30">
    <property type="match status" value="1"/>
</dbReference>
<evidence type="ECO:0000259" key="1">
    <source>
        <dbReference type="PROSITE" id="PS51085"/>
    </source>
</evidence>
<dbReference type="PANTHER" id="PTHR47354:SF2">
    <property type="entry name" value="BLR2392 PROTEIN"/>
    <property type="match status" value="1"/>
</dbReference>
<dbReference type="InterPro" id="IPR050415">
    <property type="entry name" value="MRET"/>
</dbReference>
<dbReference type="AlphaFoldDB" id="A0A2S9ISY8"/>
<dbReference type="InterPro" id="IPR001041">
    <property type="entry name" value="2Fe-2S_ferredoxin-type"/>
</dbReference>
<dbReference type="RefSeq" id="WP_105741852.1">
    <property type="nucleotide sequence ID" value="NZ_PVBR01000006.1"/>
</dbReference>
<dbReference type="PROSITE" id="PS00197">
    <property type="entry name" value="2FE2S_FER_1"/>
    <property type="match status" value="1"/>
</dbReference>
<dbReference type="InterPro" id="IPR017927">
    <property type="entry name" value="FAD-bd_FR_type"/>
</dbReference>
<dbReference type="InterPro" id="IPR006058">
    <property type="entry name" value="2Fe2S_fd_BS"/>
</dbReference>
<dbReference type="InterPro" id="IPR039261">
    <property type="entry name" value="FNR_nucleotide-bd"/>
</dbReference>
<sequence length="314" mass="33739">MQTKTYQLLSSAYETADIKRLEFTSATGATLTWTAGAHVRVLLTDGTSRAYSLLRLSGLSAGELALGVLLEKNGQGGSRFMHALKRGDKVQISDPVSQFAVQEHDGPAILIAGGVGITPILSMADELARAGRLFEAHYAGRSVGKLAFVKEMQRICGDRLFLHYDDQDNALDIGAVLNSAAKNAHLYFCGPTGMIEAIKATADRQGFPSDQLHYELFSAAIDHASDTAFDVVVKSSGQVVHVAADKTIIEALEDAGLDPLYDCKRGDCGICQCEVIEGEPDHRDVILSDAEKASGKVMQICVSRSKTPRLVLDI</sequence>
<dbReference type="EMBL" id="PVBR01000006">
    <property type="protein sequence ID" value="PRD43639.1"/>
    <property type="molecule type" value="Genomic_DNA"/>
</dbReference>
<name>A0A2S9ISY8_9HYPH</name>
<keyword evidence="4" id="KW-1185">Reference proteome</keyword>
<protein>
    <submittedName>
        <fullName evidence="3">Oxidoreductase</fullName>
    </submittedName>
</protein>
<dbReference type="SUPFAM" id="SSF54292">
    <property type="entry name" value="2Fe-2S ferredoxin-like"/>
    <property type="match status" value="1"/>
</dbReference>
<feature type="domain" description="2Fe-2S ferredoxin-type" evidence="1">
    <location>
        <begin position="229"/>
        <end position="314"/>
    </location>
</feature>
<reference evidence="3 4" key="1">
    <citation type="submission" date="2018-02" db="EMBL/GenBank/DDBJ databases">
        <title>The draft genome of Phyllobacterium sp. 1N-3.</title>
        <authorList>
            <person name="Liu L."/>
            <person name="Li L."/>
            <person name="Zhang X."/>
            <person name="Wang T."/>
            <person name="Liang L."/>
        </authorList>
    </citation>
    <scope>NUCLEOTIDE SEQUENCE [LARGE SCALE GENOMIC DNA]</scope>
    <source>
        <strain evidence="3 4">1N-3</strain>
    </source>
</reference>
<dbReference type="PROSITE" id="PS51085">
    <property type="entry name" value="2FE2S_FER_2"/>
    <property type="match status" value="1"/>
</dbReference>
<evidence type="ECO:0000313" key="4">
    <source>
        <dbReference type="Proteomes" id="UP000239434"/>
    </source>
</evidence>
<dbReference type="Pfam" id="PF00175">
    <property type="entry name" value="NAD_binding_1"/>
    <property type="match status" value="1"/>
</dbReference>
<dbReference type="GO" id="GO:0016491">
    <property type="term" value="F:oxidoreductase activity"/>
    <property type="evidence" value="ECO:0007669"/>
    <property type="project" value="InterPro"/>
</dbReference>
<proteinExistence type="predicted"/>
<dbReference type="GO" id="GO:0051537">
    <property type="term" value="F:2 iron, 2 sulfur cluster binding"/>
    <property type="evidence" value="ECO:0007669"/>
    <property type="project" value="InterPro"/>
</dbReference>
<dbReference type="Pfam" id="PF00111">
    <property type="entry name" value="Fer2"/>
    <property type="match status" value="1"/>
</dbReference>
<dbReference type="InterPro" id="IPR012675">
    <property type="entry name" value="Beta-grasp_dom_sf"/>
</dbReference>
<dbReference type="Gene3D" id="3.40.50.80">
    <property type="entry name" value="Nucleotide-binding domain of ferredoxin-NADP reductase (FNR) module"/>
    <property type="match status" value="1"/>
</dbReference>
<dbReference type="InterPro" id="IPR036010">
    <property type="entry name" value="2Fe-2S_ferredoxin-like_sf"/>
</dbReference>
<dbReference type="PANTHER" id="PTHR47354">
    <property type="entry name" value="NADH OXIDOREDUCTASE HCR"/>
    <property type="match status" value="1"/>
</dbReference>
<evidence type="ECO:0000313" key="3">
    <source>
        <dbReference type="EMBL" id="PRD43639.1"/>
    </source>
</evidence>
<dbReference type="Gene3D" id="2.40.30.10">
    <property type="entry name" value="Translation factors"/>
    <property type="match status" value="1"/>
</dbReference>
<dbReference type="CDD" id="cd00207">
    <property type="entry name" value="fer2"/>
    <property type="match status" value="1"/>
</dbReference>
<comment type="caution">
    <text evidence="3">The sequence shown here is derived from an EMBL/GenBank/DDBJ whole genome shotgun (WGS) entry which is preliminary data.</text>
</comment>
<evidence type="ECO:0000259" key="2">
    <source>
        <dbReference type="PROSITE" id="PS51384"/>
    </source>
</evidence>
<dbReference type="Proteomes" id="UP000239434">
    <property type="component" value="Unassembled WGS sequence"/>
</dbReference>
<dbReference type="InterPro" id="IPR017938">
    <property type="entry name" value="Riboflavin_synthase-like_b-brl"/>
</dbReference>